<protein>
    <recommendedName>
        <fullName evidence="3">Protein kinase domain-containing protein</fullName>
    </recommendedName>
</protein>
<sequence length="55" mass="6810">MWYPSKLFEENFNKLTWDNKYNLAYQLSCAVSYLHNEKLYTVTCIPVMYWFTTNW</sequence>
<accession>A0A397S8H0</accession>
<reference evidence="1 2" key="1">
    <citation type="submission" date="2018-06" db="EMBL/GenBank/DDBJ databases">
        <title>Comparative genomics reveals the genomic features of Rhizophagus irregularis, R. cerebriforme, R. diaphanum and Gigaspora rosea, and their symbiotic lifestyle signature.</title>
        <authorList>
            <person name="Morin E."/>
            <person name="San Clemente H."/>
            <person name="Chen E.C.H."/>
            <person name="De La Providencia I."/>
            <person name="Hainaut M."/>
            <person name="Kuo A."/>
            <person name="Kohler A."/>
            <person name="Murat C."/>
            <person name="Tang N."/>
            <person name="Roy S."/>
            <person name="Loubradou J."/>
            <person name="Henrissat B."/>
            <person name="Grigoriev I.V."/>
            <person name="Corradi N."/>
            <person name="Roux C."/>
            <person name="Martin F.M."/>
        </authorList>
    </citation>
    <scope>NUCLEOTIDE SEQUENCE [LARGE SCALE GENOMIC DNA]</scope>
    <source>
        <strain evidence="1 2">DAOM 227022</strain>
    </source>
</reference>
<gene>
    <name evidence="1" type="ORF">C1645_841741</name>
</gene>
<dbReference type="Proteomes" id="UP000265703">
    <property type="component" value="Unassembled WGS sequence"/>
</dbReference>
<dbReference type="EMBL" id="QKYT01001656">
    <property type="protein sequence ID" value="RIA79031.1"/>
    <property type="molecule type" value="Genomic_DNA"/>
</dbReference>
<evidence type="ECO:0008006" key="3">
    <source>
        <dbReference type="Google" id="ProtNLM"/>
    </source>
</evidence>
<evidence type="ECO:0000313" key="2">
    <source>
        <dbReference type="Proteomes" id="UP000265703"/>
    </source>
</evidence>
<evidence type="ECO:0000313" key="1">
    <source>
        <dbReference type="EMBL" id="RIA79031.1"/>
    </source>
</evidence>
<dbReference type="AlphaFoldDB" id="A0A397S8H0"/>
<organism evidence="1 2">
    <name type="scientific">Glomus cerebriforme</name>
    <dbReference type="NCBI Taxonomy" id="658196"/>
    <lineage>
        <taxon>Eukaryota</taxon>
        <taxon>Fungi</taxon>
        <taxon>Fungi incertae sedis</taxon>
        <taxon>Mucoromycota</taxon>
        <taxon>Glomeromycotina</taxon>
        <taxon>Glomeromycetes</taxon>
        <taxon>Glomerales</taxon>
        <taxon>Glomeraceae</taxon>
        <taxon>Glomus</taxon>
    </lineage>
</organism>
<proteinExistence type="predicted"/>
<dbReference type="OrthoDB" id="4062651at2759"/>
<comment type="caution">
    <text evidence="1">The sequence shown here is derived from an EMBL/GenBank/DDBJ whole genome shotgun (WGS) entry which is preliminary data.</text>
</comment>
<name>A0A397S8H0_9GLOM</name>
<keyword evidence="2" id="KW-1185">Reference proteome</keyword>